<evidence type="ECO:0000256" key="1">
    <source>
        <dbReference type="ARBA" id="ARBA00004613"/>
    </source>
</evidence>
<comment type="subcellular location">
    <subcellularLocation>
        <location evidence="1">Secreted</location>
    </subcellularLocation>
</comment>
<dbReference type="InterPro" id="IPR029058">
    <property type="entry name" value="AB_hydrolase_fold"/>
</dbReference>
<dbReference type="PANTHER" id="PTHR38050">
    <property type="match status" value="1"/>
</dbReference>
<organism evidence="10">
    <name type="scientific">marine metagenome</name>
    <dbReference type="NCBI Taxonomy" id="408172"/>
    <lineage>
        <taxon>unclassified sequences</taxon>
        <taxon>metagenomes</taxon>
        <taxon>ecological metagenomes</taxon>
    </lineage>
</organism>
<keyword evidence="3" id="KW-0858">Xylan degradation</keyword>
<keyword evidence="6" id="KW-0119">Carbohydrate metabolism</keyword>
<keyword evidence="8" id="KW-0812">Transmembrane</keyword>
<dbReference type="Gene3D" id="3.40.50.1820">
    <property type="entry name" value="alpha/beta hydrolase"/>
    <property type="match status" value="1"/>
</dbReference>
<evidence type="ECO:0000313" key="10">
    <source>
        <dbReference type="EMBL" id="SVA46983.1"/>
    </source>
</evidence>
<dbReference type="InterPro" id="IPR036439">
    <property type="entry name" value="Dockerin_dom_sf"/>
</dbReference>
<feature type="non-terminal residue" evidence="10">
    <location>
        <position position="1"/>
    </location>
</feature>
<dbReference type="GO" id="GO:0005576">
    <property type="term" value="C:extracellular region"/>
    <property type="evidence" value="ECO:0007669"/>
    <property type="project" value="UniProtKB-SubCell"/>
</dbReference>
<dbReference type="SUPFAM" id="SSF63446">
    <property type="entry name" value="Type I dockerin domain"/>
    <property type="match status" value="1"/>
</dbReference>
<keyword evidence="5" id="KW-0378">Hydrolase</keyword>
<keyword evidence="8" id="KW-1133">Transmembrane helix</keyword>
<evidence type="ECO:0000256" key="4">
    <source>
        <dbReference type="ARBA" id="ARBA00022729"/>
    </source>
</evidence>
<protein>
    <recommendedName>
        <fullName evidence="9">Phospholipase/carboxylesterase/thioesterase domain-containing protein</fullName>
    </recommendedName>
</protein>
<reference evidence="10" key="1">
    <citation type="submission" date="2018-05" db="EMBL/GenBank/DDBJ databases">
        <authorList>
            <person name="Lanie J.A."/>
            <person name="Ng W.-L."/>
            <person name="Kazmierczak K.M."/>
            <person name="Andrzejewski T.M."/>
            <person name="Davidsen T.M."/>
            <person name="Wayne K.J."/>
            <person name="Tettelin H."/>
            <person name="Glass J.I."/>
            <person name="Rusch D."/>
            <person name="Podicherti R."/>
            <person name="Tsui H.-C.T."/>
            <person name="Winkler M.E."/>
        </authorList>
    </citation>
    <scope>NUCLEOTIDE SEQUENCE</scope>
</reference>
<dbReference type="Pfam" id="PF00404">
    <property type="entry name" value="Dockerin_1"/>
    <property type="match status" value="1"/>
</dbReference>
<keyword evidence="8" id="KW-0472">Membrane</keyword>
<evidence type="ECO:0000259" key="9">
    <source>
        <dbReference type="Pfam" id="PF02230"/>
    </source>
</evidence>
<evidence type="ECO:0000256" key="6">
    <source>
        <dbReference type="ARBA" id="ARBA00023277"/>
    </source>
</evidence>
<dbReference type="InterPro" id="IPR043595">
    <property type="entry name" value="FaeB/C/D"/>
</dbReference>
<dbReference type="Pfam" id="PF02230">
    <property type="entry name" value="Abhydrolase_2"/>
    <property type="match status" value="1"/>
</dbReference>
<gene>
    <name evidence="10" type="ORF">METZ01_LOCUS99837</name>
</gene>
<dbReference type="InterPro" id="IPR002105">
    <property type="entry name" value="Dockerin_1_rpt"/>
</dbReference>
<evidence type="ECO:0000256" key="7">
    <source>
        <dbReference type="ARBA" id="ARBA00023326"/>
    </source>
</evidence>
<keyword evidence="4" id="KW-0732">Signal</keyword>
<keyword evidence="7" id="KW-0624">Polysaccharide degradation</keyword>
<feature type="domain" description="Phospholipase/carboxylesterase/thioesterase" evidence="9">
    <location>
        <begin position="117"/>
        <end position="210"/>
    </location>
</feature>
<proteinExistence type="predicted"/>
<evidence type="ECO:0000256" key="5">
    <source>
        <dbReference type="ARBA" id="ARBA00022801"/>
    </source>
</evidence>
<dbReference type="EMBL" id="UINC01010571">
    <property type="protein sequence ID" value="SVA46983.1"/>
    <property type="molecule type" value="Genomic_DNA"/>
</dbReference>
<dbReference type="GO" id="GO:0004553">
    <property type="term" value="F:hydrolase activity, hydrolyzing O-glycosyl compounds"/>
    <property type="evidence" value="ECO:0007669"/>
    <property type="project" value="InterPro"/>
</dbReference>
<dbReference type="Gene3D" id="1.10.1330.10">
    <property type="entry name" value="Dockerin domain"/>
    <property type="match status" value="1"/>
</dbReference>
<dbReference type="GO" id="GO:0030600">
    <property type="term" value="F:feruloyl esterase activity"/>
    <property type="evidence" value="ECO:0007669"/>
    <property type="project" value="InterPro"/>
</dbReference>
<sequence length="366" mass="41568">VVDLGIKKQNSLKNNRYSMVHYRYFLILFFSYNILTGQQYFTLNHGGVTREYYVSYPEGNTEPCPLIINMHGFGGDAIGQYYYSQMDYYALPLNIAVVYPEGINNSWNVGTFWDNNTNDDIGFISCLIDTIASDFEIDLERVYACGMSNGGYMAYELACELSDKITAFGSVTGNFMLNTEQFNPEYQVCEIFYEVPIIHLHGNLDPIVNYYPPSFDGALTISESIDYWTDINGLNEVSSAMIQGSGYQNSAEKFVYHRENTNAKFIHYKIINGGHEWFGSPYAYPSVISANQELINFFLEYELSGLGCLPTNGDFNNDDVVDLLDFTLVLTFLVDPDFSYSNVCFDVNQDGHADIMDLFTVIDLVY</sequence>
<evidence type="ECO:0000256" key="2">
    <source>
        <dbReference type="ARBA" id="ARBA00022525"/>
    </source>
</evidence>
<dbReference type="AlphaFoldDB" id="A0A381W4Z8"/>
<accession>A0A381W4Z8</accession>
<dbReference type="InterPro" id="IPR003140">
    <property type="entry name" value="PLipase/COase/thioEstase"/>
</dbReference>
<dbReference type="SUPFAM" id="SSF53474">
    <property type="entry name" value="alpha/beta-Hydrolases"/>
    <property type="match status" value="1"/>
</dbReference>
<keyword evidence="2" id="KW-0964">Secreted</keyword>
<feature type="transmembrane region" description="Helical" evidence="8">
    <location>
        <begin position="21"/>
        <end position="41"/>
    </location>
</feature>
<name>A0A381W4Z8_9ZZZZ</name>
<evidence type="ECO:0000256" key="3">
    <source>
        <dbReference type="ARBA" id="ARBA00022651"/>
    </source>
</evidence>
<dbReference type="GO" id="GO:0045493">
    <property type="term" value="P:xylan catabolic process"/>
    <property type="evidence" value="ECO:0007669"/>
    <property type="project" value="UniProtKB-KW"/>
</dbReference>
<dbReference type="PANTHER" id="PTHR38050:SF2">
    <property type="entry name" value="FERULOYL ESTERASE C-RELATED"/>
    <property type="match status" value="1"/>
</dbReference>
<evidence type="ECO:0000256" key="8">
    <source>
        <dbReference type="SAM" id="Phobius"/>
    </source>
</evidence>
<dbReference type="PROSITE" id="PS00018">
    <property type="entry name" value="EF_HAND_1"/>
    <property type="match status" value="1"/>
</dbReference>
<dbReference type="InterPro" id="IPR018247">
    <property type="entry name" value="EF_Hand_1_Ca_BS"/>
</dbReference>